<organism evidence="2 3">
    <name type="scientific">Aspergillus aculeatus (strain ATCC 16872 / CBS 172.66 / WB 5094)</name>
    <dbReference type="NCBI Taxonomy" id="690307"/>
    <lineage>
        <taxon>Eukaryota</taxon>
        <taxon>Fungi</taxon>
        <taxon>Dikarya</taxon>
        <taxon>Ascomycota</taxon>
        <taxon>Pezizomycotina</taxon>
        <taxon>Eurotiomycetes</taxon>
        <taxon>Eurotiomycetidae</taxon>
        <taxon>Eurotiales</taxon>
        <taxon>Aspergillaceae</taxon>
        <taxon>Aspergillus</taxon>
        <taxon>Aspergillus subgen. Circumdati</taxon>
    </lineage>
</organism>
<sequence>MSQTLRPLDEIIDVPDYMLEYCSGAWHIDSAEQHALKYNDCLFLRRHYPTWGLSNSVRRNYCPECFSREIWPEGRRFAFYRATISEAEAYVKRHAYNPGQDSEHRTRVFGRYAVAMNYIEAESRCFRKRGPTGGSFGKRRGQAQSEAQAKAQRRSEMAEQDGAPPSFVAATRQGRAQSEPQAKAKSGREAAEQEDAPPSYEDATGLGRRR</sequence>
<keyword evidence="3" id="KW-1185">Reference proteome</keyword>
<reference evidence="3" key="1">
    <citation type="journal article" date="2017" name="Genome Biol.">
        <title>Comparative genomics reveals high biological diversity and specific adaptations in the industrially and medically important fungal genus Aspergillus.</title>
        <authorList>
            <person name="de Vries R.P."/>
            <person name="Riley R."/>
            <person name="Wiebenga A."/>
            <person name="Aguilar-Osorio G."/>
            <person name="Amillis S."/>
            <person name="Uchima C.A."/>
            <person name="Anderluh G."/>
            <person name="Asadollahi M."/>
            <person name="Askin M."/>
            <person name="Barry K."/>
            <person name="Battaglia E."/>
            <person name="Bayram O."/>
            <person name="Benocci T."/>
            <person name="Braus-Stromeyer S.A."/>
            <person name="Caldana C."/>
            <person name="Canovas D."/>
            <person name="Cerqueira G.C."/>
            <person name="Chen F."/>
            <person name="Chen W."/>
            <person name="Choi C."/>
            <person name="Clum A."/>
            <person name="Dos Santos R.A."/>
            <person name="Damasio A.R."/>
            <person name="Diallinas G."/>
            <person name="Emri T."/>
            <person name="Fekete E."/>
            <person name="Flipphi M."/>
            <person name="Freyberg S."/>
            <person name="Gallo A."/>
            <person name="Gournas C."/>
            <person name="Habgood R."/>
            <person name="Hainaut M."/>
            <person name="Harispe M.L."/>
            <person name="Henrissat B."/>
            <person name="Hilden K.S."/>
            <person name="Hope R."/>
            <person name="Hossain A."/>
            <person name="Karabika E."/>
            <person name="Karaffa L."/>
            <person name="Karanyi Z."/>
            <person name="Krasevec N."/>
            <person name="Kuo A."/>
            <person name="Kusch H."/>
            <person name="LaButti K."/>
            <person name="Lagendijk E.L."/>
            <person name="Lapidus A."/>
            <person name="Levasseur A."/>
            <person name="Lindquist E."/>
            <person name="Lipzen A."/>
            <person name="Logrieco A.F."/>
            <person name="MacCabe A."/>
            <person name="Maekelae M.R."/>
            <person name="Malavazi I."/>
            <person name="Melin P."/>
            <person name="Meyer V."/>
            <person name="Mielnichuk N."/>
            <person name="Miskei M."/>
            <person name="Molnar A.P."/>
            <person name="Mule G."/>
            <person name="Ngan C.Y."/>
            <person name="Orejas M."/>
            <person name="Orosz E."/>
            <person name="Ouedraogo J.P."/>
            <person name="Overkamp K.M."/>
            <person name="Park H.-S."/>
            <person name="Perrone G."/>
            <person name="Piumi F."/>
            <person name="Punt P.J."/>
            <person name="Ram A.F."/>
            <person name="Ramon A."/>
            <person name="Rauscher S."/>
            <person name="Record E."/>
            <person name="Riano-Pachon D.M."/>
            <person name="Robert V."/>
            <person name="Roehrig J."/>
            <person name="Ruller R."/>
            <person name="Salamov A."/>
            <person name="Salih N.S."/>
            <person name="Samson R.A."/>
            <person name="Sandor E."/>
            <person name="Sanguinetti M."/>
            <person name="Schuetze T."/>
            <person name="Sepcic K."/>
            <person name="Shelest E."/>
            <person name="Sherlock G."/>
            <person name="Sophianopoulou V."/>
            <person name="Squina F.M."/>
            <person name="Sun H."/>
            <person name="Susca A."/>
            <person name="Todd R.B."/>
            <person name="Tsang A."/>
            <person name="Unkles S.E."/>
            <person name="van de Wiele N."/>
            <person name="van Rossen-Uffink D."/>
            <person name="Oliveira J.V."/>
            <person name="Vesth T.C."/>
            <person name="Visser J."/>
            <person name="Yu J.-H."/>
            <person name="Zhou M."/>
            <person name="Andersen M.R."/>
            <person name="Archer D.B."/>
            <person name="Baker S.E."/>
            <person name="Benoit I."/>
            <person name="Brakhage A.A."/>
            <person name="Braus G.H."/>
            <person name="Fischer R."/>
            <person name="Frisvad J.C."/>
            <person name="Goldman G.H."/>
            <person name="Houbraken J."/>
            <person name="Oakley B."/>
            <person name="Pocsi I."/>
            <person name="Scazzocchio C."/>
            <person name="Seiboth B."/>
            <person name="vanKuyk P.A."/>
            <person name="Wortman J."/>
            <person name="Dyer P.S."/>
            <person name="Grigoriev I.V."/>
        </authorList>
    </citation>
    <scope>NUCLEOTIDE SEQUENCE [LARGE SCALE GENOMIC DNA]</scope>
    <source>
        <strain evidence="3">ATCC 16872 / CBS 172.66 / WB 5094</strain>
    </source>
</reference>
<gene>
    <name evidence="2" type="ORF">ASPACDRAFT_64013</name>
</gene>
<dbReference type="AlphaFoldDB" id="A0A1L9WIN8"/>
<evidence type="ECO:0000313" key="2">
    <source>
        <dbReference type="EMBL" id="OJJ96023.1"/>
    </source>
</evidence>
<evidence type="ECO:0000256" key="1">
    <source>
        <dbReference type="SAM" id="MobiDB-lite"/>
    </source>
</evidence>
<evidence type="ECO:0000313" key="3">
    <source>
        <dbReference type="Proteomes" id="UP000184546"/>
    </source>
</evidence>
<dbReference type="Proteomes" id="UP000184546">
    <property type="component" value="Unassembled WGS sequence"/>
</dbReference>
<dbReference type="OrthoDB" id="10379479at2759"/>
<protein>
    <submittedName>
        <fullName evidence="2">Uncharacterized protein</fullName>
    </submittedName>
</protein>
<name>A0A1L9WIN8_ASPA1</name>
<proteinExistence type="predicted"/>
<dbReference type="RefSeq" id="XP_020052363.1">
    <property type="nucleotide sequence ID" value="XM_020203955.1"/>
</dbReference>
<accession>A0A1L9WIN8</accession>
<dbReference type="VEuPathDB" id="FungiDB:ASPACDRAFT_64013"/>
<feature type="region of interest" description="Disordered" evidence="1">
    <location>
        <begin position="129"/>
        <end position="210"/>
    </location>
</feature>
<dbReference type="EMBL" id="KV878987">
    <property type="protein sequence ID" value="OJJ96023.1"/>
    <property type="molecule type" value="Genomic_DNA"/>
</dbReference>
<dbReference type="OMA" id="WRDSLAQ"/>
<dbReference type="GeneID" id="30977769"/>